<keyword evidence="8" id="KW-1185">Reference proteome</keyword>
<sequence>MVDNMFKRFYFITVLLLSTLVSQAQSYYFQNYQVDDGLLHNTVTAIMQDHKDFIWIGTKGGLNRFDGYYFKDFSFAERRSGENSITTLKEDQSGKLWIGTLNGLFFLDLPSEQIKRAQLPFGHVGSITHDDKNNLWLAANGRIYTYRPSSGKYFNTNIGATVTEVDKNGMLWIGTARGVVKTLQIGDKNFNLSAVKTEFKTNVAWPITRILPMNGYVLIATTHGLYKYDLKNGVTKALLTKNVDGTIVFVRDMKVLSNGDCWLATERGIYIYDLSKDTYKSIEKKNGDYYSLSDNAVYCLIQDKRGGIWAGTFFGGINHLSTENNAFEKYFPINAVNSISGNAVREICGDQDQNIWIGTEDAGINRFDPVTKSFSQFSNGKIPSDLSYPNIHGLLVNDNRVFAGPFLQGLEILDKRTGKLLKRFQDLRHPSGPAKAFVMSIAKTKTDEILIGTTGAGLYSYSPQQKKLISIPQIPQNSYVFAIGEDHLGTIYTGSLANGTFFYNPKTGTYGNIRFKDSRNLQSTENLIQGIYEDSQQHIWFCTEGGGLIKMAKDRKTFKRYGTKNGFPTNNLFRILEDDHQNLWISSLKGLICFNIKTEKFKVYSKSNGLLTDQFNYNSAYKDPNGKMYFGSVKGLIAFHPDSLRKQTPIPPIYITSLHISSNSAQENANEIKKNVLSVDSIELEYDQSTFDIEFAALDYAAPDLIRYQYRLLGLTDRWTQINSNRKAYFTNLVPGEYRFAIKARSNIGLWQTPERVLFIKISPPFWKSTAAYVIYSVLLVSSIFLVIYFYHRSIEVKNQRKHQLFALKKEKEIYHSKIEFFTNIAHEIQTPLTLVKGPIDWALNKIDDVSIVERNLQLVKKNIHRLIMLTTQMLDFRKTEEYHFALNFERVPLNKLIVDQIDIFSLELAARKLQLDLVLPKRNLNAYVDQEACTKIISNLLSNAIKYSEKNIKMSLRLCSQAGKQRFAIRVENDGHLIEPEYRQKIFEPFYRIDHQKNIPGSGIGLALAKHLAELHDGKLLLIQHDEMNIFELILPVNQKVKLDIS</sequence>
<reference evidence="7 8" key="1">
    <citation type="submission" date="2019-02" db="EMBL/GenBank/DDBJ databases">
        <title>Pedobacter kyonggii whole genome sequence analysis.</title>
        <authorList>
            <person name="Dahal R.H."/>
        </authorList>
    </citation>
    <scope>NUCLEOTIDE SEQUENCE [LARGE SCALE GENOMIC DNA]</scope>
    <source>
        <strain evidence="7 8">K-4-11-1</strain>
    </source>
</reference>
<dbReference type="Pfam" id="PF07494">
    <property type="entry name" value="Reg_prop"/>
    <property type="match status" value="4"/>
</dbReference>
<dbReference type="Proteomes" id="UP000291819">
    <property type="component" value="Unassembled WGS sequence"/>
</dbReference>
<dbReference type="CDD" id="cd00075">
    <property type="entry name" value="HATPase"/>
    <property type="match status" value="1"/>
</dbReference>
<dbReference type="PANTHER" id="PTHR43547:SF2">
    <property type="entry name" value="HYBRID SIGNAL TRANSDUCTION HISTIDINE KINASE C"/>
    <property type="match status" value="1"/>
</dbReference>
<dbReference type="PANTHER" id="PTHR43547">
    <property type="entry name" value="TWO-COMPONENT HISTIDINE KINASE"/>
    <property type="match status" value="1"/>
</dbReference>
<evidence type="ECO:0000313" key="8">
    <source>
        <dbReference type="Proteomes" id="UP000291819"/>
    </source>
</evidence>
<dbReference type="Gene3D" id="2.130.10.10">
    <property type="entry name" value="YVTN repeat-like/Quinoprotein amine dehydrogenase"/>
    <property type="match status" value="2"/>
</dbReference>
<dbReference type="EC" id="2.7.13.3" evidence="2"/>
<accession>A0A4Q9HF54</accession>
<feature type="domain" description="Histidine kinase" evidence="6">
    <location>
        <begin position="824"/>
        <end position="1040"/>
    </location>
</feature>
<keyword evidence="7" id="KW-0808">Transferase</keyword>
<keyword evidence="4" id="KW-0812">Transmembrane</keyword>
<dbReference type="InterPro" id="IPR015943">
    <property type="entry name" value="WD40/YVTN_repeat-like_dom_sf"/>
</dbReference>
<evidence type="ECO:0000256" key="1">
    <source>
        <dbReference type="ARBA" id="ARBA00000085"/>
    </source>
</evidence>
<dbReference type="InterPro" id="IPR013783">
    <property type="entry name" value="Ig-like_fold"/>
</dbReference>
<dbReference type="Gene3D" id="1.10.287.130">
    <property type="match status" value="1"/>
</dbReference>
<keyword evidence="7" id="KW-0418">Kinase</keyword>
<feature type="signal peptide" evidence="5">
    <location>
        <begin position="1"/>
        <end position="24"/>
    </location>
</feature>
<dbReference type="PROSITE" id="PS50109">
    <property type="entry name" value="HIS_KIN"/>
    <property type="match status" value="1"/>
</dbReference>
<dbReference type="InterPro" id="IPR011123">
    <property type="entry name" value="Y_Y_Y"/>
</dbReference>
<gene>
    <name evidence="7" type="ORF">EYS08_06365</name>
</gene>
<keyword evidence="3" id="KW-0597">Phosphoprotein</keyword>
<dbReference type="PRINTS" id="PR00344">
    <property type="entry name" value="BCTRLSENSOR"/>
</dbReference>
<evidence type="ECO:0000256" key="5">
    <source>
        <dbReference type="SAM" id="SignalP"/>
    </source>
</evidence>
<evidence type="ECO:0000313" key="7">
    <source>
        <dbReference type="EMBL" id="TBO43574.1"/>
    </source>
</evidence>
<proteinExistence type="predicted"/>
<dbReference type="EMBL" id="SIXF01000004">
    <property type="protein sequence ID" value="TBO43574.1"/>
    <property type="molecule type" value="Genomic_DNA"/>
</dbReference>
<dbReference type="InterPro" id="IPR004358">
    <property type="entry name" value="Sig_transdc_His_kin-like_C"/>
</dbReference>
<evidence type="ECO:0000256" key="3">
    <source>
        <dbReference type="ARBA" id="ARBA00022553"/>
    </source>
</evidence>
<dbReference type="SUPFAM" id="SSF55874">
    <property type="entry name" value="ATPase domain of HSP90 chaperone/DNA topoisomerase II/histidine kinase"/>
    <property type="match status" value="1"/>
</dbReference>
<protein>
    <recommendedName>
        <fullName evidence="2">histidine kinase</fullName>
        <ecNumber evidence="2">2.7.13.3</ecNumber>
    </recommendedName>
</protein>
<dbReference type="SUPFAM" id="SSF63829">
    <property type="entry name" value="Calcium-dependent phosphotriesterase"/>
    <property type="match status" value="3"/>
</dbReference>
<keyword evidence="4" id="KW-1133">Transmembrane helix</keyword>
<dbReference type="InterPro" id="IPR011110">
    <property type="entry name" value="Reg_prop"/>
</dbReference>
<comment type="catalytic activity">
    <reaction evidence="1">
        <text>ATP + protein L-histidine = ADP + protein N-phospho-L-histidine.</text>
        <dbReference type="EC" id="2.7.13.3"/>
    </reaction>
</comment>
<name>A0A4Q9HF54_9SPHI</name>
<dbReference type="SMART" id="SM00387">
    <property type="entry name" value="HATPase_c"/>
    <property type="match status" value="1"/>
</dbReference>
<dbReference type="InterPro" id="IPR003661">
    <property type="entry name" value="HisK_dim/P_dom"/>
</dbReference>
<organism evidence="7 8">
    <name type="scientific">Pedobacter kyonggii</name>
    <dbReference type="NCBI Taxonomy" id="1926871"/>
    <lineage>
        <taxon>Bacteria</taxon>
        <taxon>Pseudomonadati</taxon>
        <taxon>Bacteroidota</taxon>
        <taxon>Sphingobacteriia</taxon>
        <taxon>Sphingobacteriales</taxon>
        <taxon>Sphingobacteriaceae</taxon>
        <taxon>Pedobacter</taxon>
    </lineage>
</organism>
<evidence type="ECO:0000256" key="4">
    <source>
        <dbReference type="SAM" id="Phobius"/>
    </source>
</evidence>
<dbReference type="CDD" id="cd00082">
    <property type="entry name" value="HisKA"/>
    <property type="match status" value="1"/>
</dbReference>
<dbReference type="OrthoDB" id="9809670at2"/>
<dbReference type="Gene3D" id="2.60.40.10">
    <property type="entry name" value="Immunoglobulins"/>
    <property type="match status" value="1"/>
</dbReference>
<evidence type="ECO:0000256" key="2">
    <source>
        <dbReference type="ARBA" id="ARBA00012438"/>
    </source>
</evidence>
<dbReference type="GO" id="GO:0000155">
    <property type="term" value="F:phosphorelay sensor kinase activity"/>
    <property type="evidence" value="ECO:0007669"/>
    <property type="project" value="InterPro"/>
</dbReference>
<dbReference type="SMART" id="SM00388">
    <property type="entry name" value="HisKA"/>
    <property type="match status" value="1"/>
</dbReference>
<dbReference type="Pfam" id="PF07495">
    <property type="entry name" value="Y_Y_Y"/>
    <property type="match status" value="1"/>
</dbReference>
<dbReference type="InterPro" id="IPR003594">
    <property type="entry name" value="HATPase_dom"/>
</dbReference>
<feature type="chain" id="PRO_5020698372" description="histidine kinase" evidence="5">
    <location>
        <begin position="25"/>
        <end position="1047"/>
    </location>
</feature>
<dbReference type="InterPro" id="IPR036097">
    <property type="entry name" value="HisK_dim/P_sf"/>
</dbReference>
<dbReference type="InterPro" id="IPR036890">
    <property type="entry name" value="HATPase_C_sf"/>
</dbReference>
<keyword evidence="4" id="KW-0472">Membrane</keyword>
<dbReference type="Pfam" id="PF02518">
    <property type="entry name" value="HATPase_c"/>
    <property type="match status" value="1"/>
</dbReference>
<dbReference type="Pfam" id="PF00512">
    <property type="entry name" value="HisKA"/>
    <property type="match status" value="1"/>
</dbReference>
<comment type="caution">
    <text evidence="7">The sequence shown here is derived from an EMBL/GenBank/DDBJ whole genome shotgun (WGS) entry which is preliminary data.</text>
</comment>
<dbReference type="AlphaFoldDB" id="A0A4Q9HF54"/>
<keyword evidence="5" id="KW-0732">Signal</keyword>
<dbReference type="SUPFAM" id="SSF47384">
    <property type="entry name" value="Homodimeric domain of signal transducing histidine kinase"/>
    <property type="match status" value="1"/>
</dbReference>
<evidence type="ECO:0000259" key="6">
    <source>
        <dbReference type="PROSITE" id="PS50109"/>
    </source>
</evidence>
<dbReference type="Gene3D" id="3.30.565.10">
    <property type="entry name" value="Histidine kinase-like ATPase, C-terminal domain"/>
    <property type="match status" value="1"/>
</dbReference>
<dbReference type="InterPro" id="IPR005467">
    <property type="entry name" value="His_kinase_dom"/>
</dbReference>
<feature type="transmembrane region" description="Helical" evidence="4">
    <location>
        <begin position="771"/>
        <end position="791"/>
    </location>
</feature>